<evidence type="ECO:0000313" key="2">
    <source>
        <dbReference type="EMBL" id="TWB93154.1"/>
    </source>
</evidence>
<accession>A0A560LFK1</accession>
<dbReference type="Proteomes" id="UP000321304">
    <property type="component" value="Unassembled WGS sequence"/>
</dbReference>
<evidence type="ECO:0000313" key="3">
    <source>
        <dbReference type="Proteomes" id="UP000321304"/>
    </source>
</evidence>
<protein>
    <submittedName>
        <fullName evidence="2">Uncharacterized protein</fullName>
    </submittedName>
</protein>
<dbReference type="RefSeq" id="WP_167529243.1">
    <property type="nucleotide sequence ID" value="NZ_VITY01000011.1"/>
</dbReference>
<reference evidence="2 3" key="1">
    <citation type="submission" date="2019-06" db="EMBL/GenBank/DDBJ databases">
        <title>Genomic Encyclopedia of Type Strains, Phase IV (KMG-V): Genome sequencing to study the core and pangenomes of soil and plant-associated prokaryotes.</title>
        <authorList>
            <person name="Whitman W."/>
        </authorList>
    </citation>
    <scope>NUCLEOTIDE SEQUENCE [LARGE SCALE GENOMIC DNA]</scope>
    <source>
        <strain evidence="2 3">BR 10355</strain>
    </source>
</reference>
<keyword evidence="1" id="KW-0472">Membrane</keyword>
<gene>
    <name evidence="2" type="ORF">FBZ93_111193</name>
</gene>
<keyword evidence="1" id="KW-1133">Transmembrane helix</keyword>
<dbReference type="AlphaFoldDB" id="A0A560LFK1"/>
<feature type="transmembrane region" description="Helical" evidence="1">
    <location>
        <begin position="30"/>
        <end position="52"/>
    </location>
</feature>
<proteinExistence type="predicted"/>
<organism evidence="2 3">
    <name type="scientific">Bradyrhizobium macuxiense</name>
    <dbReference type="NCBI Taxonomy" id="1755647"/>
    <lineage>
        <taxon>Bacteria</taxon>
        <taxon>Pseudomonadati</taxon>
        <taxon>Pseudomonadota</taxon>
        <taxon>Alphaproteobacteria</taxon>
        <taxon>Hyphomicrobiales</taxon>
        <taxon>Nitrobacteraceae</taxon>
        <taxon>Bradyrhizobium</taxon>
    </lineage>
</organism>
<evidence type="ECO:0000256" key="1">
    <source>
        <dbReference type="SAM" id="Phobius"/>
    </source>
</evidence>
<comment type="caution">
    <text evidence="2">The sequence shown here is derived from an EMBL/GenBank/DDBJ whole genome shotgun (WGS) entry which is preliminary data.</text>
</comment>
<sequence>MIARVGQLLLGLSLLIAAAAITTEAPDIGLIATLVTICVIVGFAVAVAGWTIGRDTA</sequence>
<name>A0A560LFK1_9BRAD</name>
<dbReference type="EMBL" id="VITY01000011">
    <property type="protein sequence ID" value="TWB93154.1"/>
    <property type="molecule type" value="Genomic_DNA"/>
</dbReference>
<keyword evidence="1" id="KW-0812">Transmembrane</keyword>
<keyword evidence="3" id="KW-1185">Reference proteome</keyword>